<evidence type="ECO:0000313" key="10">
    <source>
        <dbReference type="Proteomes" id="UP001160148"/>
    </source>
</evidence>
<keyword evidence="5" id="KW-0479">Metal-binding</keyword>
<dbReference type="PANTHER" id="PTHR22930:SF85">
    <property type="entry name" value="GH03217P-RELATED"/>
    <property type="match status" value="1"/>
</dbReference>
<dbReference type="GO" id="GO:0046872">
    <property type="term" value="F:metal ion binding"/>
    <property type="evidence" value="ECO:0007669"/>
    <property type="project" value="UniProtKB-KW"/>
</dbReference>
<evidence type="ECO:0000256" key="4">
    <source>
        <dbReference type="ARBA" id="ARBA00022722"/>
    </source>
</evidence>
<dbReference type="PANTHER" id="PTHR22930">
    <property type="match status" value="1"/>
</dbReference>
<dbReference type="InterPro" id="IPR045249">
    <property type="entry name" value="HARBI1-like"/>
</dbReference>
<protein>
    <recommendedName>
        <fullName evidence="8">DDE Tnp4 domain-containing protein</fullName>
    </recommendedName>
</protein>
<dbReference type="GO" id="GO:0016787">
    <property type="term" value="F:hydrolase activity"/>
    <property type="evidence" value="ECO:0007669"/>
    <property type="project" value="UniProtKB-KW"/>
</dbReference>
<evidence type="ECO:0000256" key="7">
    <source>
        <dbReference type="ARBA" id="ARBA00023242"/>
    </source>
</evidence>
<dbReference type="GO" id="GO:0005634">
    <property type="term" value="C:nucleus"/>
    <property type="evidence" value="ECO:0007669"/>
    <property type="project" value="UniProtKB-SubCell"/>
</dbReference>
<evidence type="ECO:0000256" key="6">
    <source>
        <dbReference type="ARBA" id="ARBA00022801"/>
    </source>
</evidence>
<evidence type="ECO:0000313" key="9">
    <source>
        <dbReference type="EMBL" id="CAI6356320.1"/>
    </source>
</evidence>
<keyword evidence="7" id="KW-0539">Nucleus</keyword>
<reference evidence="9 10" key="1">
    <citation type="submission" date="2023-01" db="EMBL/GenBank/DDBJ databases">
        <authorList>
            <person name="Whitehead M."/>
        </authorList>
    </citation>
    <scope>NUCLEOTIDE SEQUENCE [LARGE SCALE GENOMIC DNA]</scope>
</reference>
<name>A0AAV0WKG0_9HEMI</name>
<comment type="cofactor">
    <cofactor evidence="1">
        <name>a divalent metal cation</name>
        <dbReference type="ChEBI" id="CHEBI:60240"/>
    </cofactor>
</comment>
<dbReference type="EMBL" id="CARXXK010000002">
    <property type="protein sequence ID" value="CAI6356320.1"/>
    <property type="molecule type" value="Genomic_DNA"/>
</dbReference>
<dbReference type="Proteomes" id="UP001160148">
    <property type="component" value="Unassembled WGS sequence"/>
</dbReference>
<organism evidence="9 10">
    <name type="scientific">Macrosiphum euphorbiae</name>
    <name type="common">potato aphid</name>
    <dbReference type="NCBI Taxonomy" id="13131"/>
    <lineage>
        <taxon>Eukaryota</taxon>
        <taxon>Metazoa</taxon>
        <taxon>Ecdysozoa</taxon>
        <taxon>Arthropoda</taxon>
        <taxon>Hexapoda</taxon>
        <taxon>Insecta</taxon>
        <taxon>Pterygota</taxon>
        <taxon>Neoptera</taxon>
        <taxon>Paraneoptera</taxon>
        <taxon>Hemiptera</taxon>
        <taxon>Sternorrhyncha</taxon>
        <taxon>Aphidomorpha</taxon>
        <taxon>Aphidoidea</taxon>
        <taxon>Aphididae</taxon>
        <taxon>Macrosiphini</taxon>
        <taxon>Macrosiphum</taxon>
    </lineage>
</organism>
<accession>A0AAV0WKG0</accession>
<evidence type="ECO:0000259" key="8">
    <source>
        <dbReference type="Pfam" id="PF13359"/>
    </source>
</evidence>
<feature type="domain" description="DDE Tnp4" evidence="8">
    <location>
        <begin position="223"/>
        <end position="298"/>
    </location>
</feature>
<dbReference type="InterPro" id="IPR027806">
    <property type="entry name" value="HARBI1_dom"/>
</dbReference>
<dbReference type="Pfam" id="PF13359">
    <property type="entry name" value="DDE_Tnp_4"/>
    <property type="match status" value="1"/>
</dbReference>
<comment type="similarity">
    <text evidence="3">Belongs to the HARBI1 family.</text>
</comment>
<evidence type="ECO:0000256" key="5">
    <source>
        <dbReference type="ARBA" id="ARBA00022723"/>
    </source>
</evidence>
<comment type="subcellular location">
    <subcellularLocation>
        <location evidence="2">Nucleus</location>
    </subcellularLocation>
</comment>
<dbReference type="GO" id="GO:0004518">
    <property type="term" value="F:nuclease activity"/>
    <property type="evidence" value="ECO:0007669"/>
    <property type="project" value="UniProtKB-KW"/>
</dbReference>
<dbReference type="AlphaFoldDB" id="A0AAV0WKG0"/>
<evidence type="ECO:0000256" key="1">
    <source>
        <dbReference type="ARBA" id="ARBA00001968"/>
    </source>
</evidence>
<comment type="caution">
    <text evidence="9">The sequence shown here is derived from an EMBL/GenBank/DDBJ whole genome shotgun (WGS) entry which is preliminary data.</text>
</comment>
<sequence>MDSIQIITLMESGILSSSSSSDSSDDEELYSVTCNGIHHVKPKVKDFVVNVVHSFTDDEFLRNFRLSRTTVDIIVTDFMSSDYYPKYTAGKPTISAEAHILMFLWFAGNKTVMRIVAQVFNCSESSFFVVFNRVVEFLLNILPSIIKMPTSNDDKIQCAYEFQQIAGIPDVLGAIDGSYISIRKPKHKIRSTYFNRHHDCSLTLQGICNAKKKFVDVFTETPGDAAYPLEENIITPFKDYGNLTNNEKLFNKNHAKKRVIIENTFGLLKGRFRQLLKLDFSLAEKDSNFILACCVLHNLCTDDDDLVPEQPPVELEELPENVTLNIHPGTLQSREKGFQKRKMLCTW</sequence>
<gene>
    <name evidence="9" type="ORF">MEUPH1_LOCUS12064</name>
</gene>
<keyword evidence="6" id="KW-0378">Hydrolase</keyword>
<evidence type="ECO:0000256" key="3">
    <source>
        <dbReference type="ARBA" id="ARBA00006958"/>
    </source>
</evidence>
<proteinExistence type="inferred from homology"/>
<keyword evidence="4" id="KW-0540">Nuclease</keyword>
<evidence type="ECO:0000256" key="2">
    <source>
        <dbReference type="ARBA" id="ARBA00004123"/>
    </source>
</evidence>
<keyword evidence="10" id="KW-1185">Reference proteome</keyword>